<accession>A0A0R3RZK9</accession>
<feature type="transmembrane region" description="Helical" evidence="5">
    <location>
        <begin position="185"/>
        <end position="209"/>
    </location>
</feature>
<evidence type="ECO:0000256" key="3">
    <source>
        <dbReference type="ARBA" id="ARBA00022989"/>
    </source>
</evidence>
<dbReference type="PANTHER" id="PTHR23291:SF127">
    <property type="entry name" value="PROTEIN LIFEGUARD 1-LIKE"/>
    <property type="match status" value="1"/>
</dbReference>
<dbReference type="PANTHER" id="PTHR23291">
    <property type="entry name" value="BAX INHIBITOR-RELATED"/>
    <property type="match status" value="1"/>
</dbReference>
<dbReference type="GO" id="GO:0005783">
    <property type="term" value="C:endoplasmic reticulum"/>
    <property type="evidence" value="ECO:0007669"/>
    <property type="project" value="TreeGrafter"/>
</dbReference>
<dbReference type="InterPro" id="IPR006214">
    <property type="entry name" value="Bax_inhibitor_1-related"/>
</dbReference>
<reference evidence="7" key="1">
    <citation type="submission" date="2017-02" db="UniProtKB">
        <authorList>
            <consortium name="WormBaseParasite"/>
        </authorList>
    </citation>
    <scope>IDENTIFICATION</scope>
</reference>
<keyword evidence="6" id="KW-1185">Reference proteome</keyword>
<evidence type="ECO:0000256" key="1">
    <source>
        <dbReference type="ARBA" id="ARBA00004141"/>
    </source>
</evidence>
<feature type="transmembrane region" description="Helical" evidence="5">
    <location>
        <begin position="130"/>
        <end position="147"/>
    </location>
</feature>
<comment type="similarity">
    <text evidence="5">Belongs to the BI1 family.</text>
</comment>
<sequence>MPPPPMHPGIDAYVEGGGVKSDFGFNSASIRAAFVRKVFILVGIMYLAIRIENAVITFGTAVERKRIDEQLFYPLTVVTLMTTIPFLHHGTMTFVRTTPSLYFASYVIFLVVYVTLMCCEGVRRSFPGNLVALSILTLSIGYMTMMFCSYHKTVSVLLCLTITVVCCAGIIIFSSQTKYDLTSMYGMVFIVSTVVLAFGIIAIIAAVVFHVTWLYTVYAGLAALLFMIYLAMDVQAIMGGRKHEISPEDYIFAAVQVFLDIVYIFWMLLTLFGSDK</sequence>
<comment type="subcellular location">
    <subcellularLocation>
        <location evidence="1">Membrane</location>
        <topology evidence="1">Multi-pass membrane protein</topology>
    </subcellularLocation>
</comment>
<dbReference type="AlphaFoldDB" id="A0A0R3RZK9"/>
<dbReference type="Pfam" id="PF01027">
    <property type="entry name" value="Bax1-I"/>
    <property type="match status" value="1"/>
</dbReference>
<evidence type="ECO:0000313" key="6">
    <source>
        <dbReference type="Proteomes" id="UP000050640"/>
    </source>
</evidence>
<feature type="transmembrane region" description="Helical" evidence="5">
    <location>
        <begin position="215"/>
        <end position="238"/>
    </location>
</feature>
<evidence type="ECO:0000256" key="5">
    <source>
        <dbReference type="RuleBase" id="RU004379"/>
    </source>
</evidence>
<dbReference type="STRING" id="1147741.A0A0R3RZK9"/>
<feature type="transmembrane region" description="Helical" evidence="5">
    <location>
        <begin position="250"/>
        <end position="272"/>
    </location>
</feature>
<comment type="caution">
    <text evidence="5">Lacks conserved residue(s) required for the propagation of feature annotation.</text>
</comment>
<name>A0A0R3RZK9_9BILA</name>
<feature type="transmembrane region" description="Helical" evidence="5">
    <location>
        <begin position="153"/>
        <end position="173"/>
    </location>
</feature>
<dbReference type="GO" id="GO:0016020">
    <property type="term" value="C:membrane"/>
    <property type="evidence" value="ECO:0007669"/>
    <property type="project" value="UniProtKB-SubCell"/>
</dbReference>
<dbReference type="CDD" id="cd10428">
    <property type="entry name" value="LFG_like"/>
    <property type="match status" value="1"/>
</dbReference>
<organism evidence="6 7">
    <name type="scientific">Elaeophora elaphi</name>
    <dbReference type="NCBI Taxonomy" id="1147741"/>
    <lineage>
        <taxon>Eukaryota</taxon>
        <taxon>Metazoa</taxon>
        <taxon>Ecdysozoa</taxon>
        <taxon>Nematoda</taxon>
        <taxon>Chromadorea</taxon>
        <taxon>Rhabditida</taxon>
        <taxon>Spirurina</taxon>
        <taxon>Spiruromorpha</taxon>
        <taxon>Filarioidea</taxon>
        <taxon>Onchocercidae</taxon>
        <taxon>Elaeophora</taxon>
    </lineage>
</organism>
<evidence type="ECO:0000313" key="7">
    <source>
        <dbReference type="WBParaSite" id="EEL_0000777001-mRNA-1"/>
    </source>
</evidence>
<dbReference type="GO" id="GO:0005794">
    <property type="term" value="C:Golgi apparatus"/>
    <property type="evidence" value="ECO:0007669"/>
    <property type="project" value="TreeGrafter"/>
</dbReference>
<feature type="transmembrane region" description="Helical" evidence="5">
    <location>
        <begin position="100"/>
        <end position="118"/>
    </location>
</feature>
<dbReference type="GO" id="GO:2001234">
    <property type="term" value="P:negative regulation of apoptotic signaling pathway"/>
    <property type="evidence" value="ECO:0007669"/>
    <property type="project" value="TreeGrafter"/>
</dbReference>
<keyword evidence="4 5" id="KW-0472">Membrane</keyword>
<keyword evidence="3 5" id="KW-1133">Transmembrane helix</keyword>
<evidence type="ECO:0000256" key="2">
    <source>
        <dbReference type="ARBA" id="ARBA00022692"/>
    </source>
</evidence>
<dbReference type="WBParaSite" id="EEL_0000777001-mRNA-1">
    <property type="protein sequence ID" value="EEL_0000777001-mRNA-1"/>
    <property type="gene ID" value="EEL_0000777001"/>
</dbReference>
<dbReference type="Proteomes" id="UP000050640">
    <property type="component" value="Unplaced"/>
</dbReference>
<feature type="transmembrane region" description="Helical" evidence="5">
    <location>
        <begin position="28"/>
        <end position="49"/>
    </location>
</feature>
<proteinExistence type="inferred from homology"/>
<keyword evidence="2 5" id="KW-0812">Transmembrane</keyword>
<feature type="transmembrane region" description="Helical" evidence="5">
    <location>
        <begin position="70"/>
        <end position="88"/>
    </location>
</feature>
<evidence type="ECO:0000256" key="4">
    <source>
        <dbReference type="ARBA" id="ARBA00023136"/>
    </source>
</evidence>
<protein>
    <submittedName>
        <fullName evidence="7">Protein lifeguard 3</fullName>
    </submittedName>
</protein>